<keyword evidence="3" id="KW-1185">Reference proteome</keyword>
<dbReference type="Pfam" id="PF02698">
    <property type="entry name" value="DUF218"/>
    <property type="match status" value="1"/>
</dbReference>
<dbReference type="PANTHER" id="PTHR30336">
    <property type="entry name" value="INNER MEMBRANE PROTEIN, PROBABLE PERMEASE"/>
    <property type="match status" value="1"/>
</dbReference>
<dbReference type="Proteomes" id="UP001230289">
    <property type="component" value="Unassembled WGS sequence"/>
</dbReference>
<feature type="domain" description="DUF218" evidence="1">
    <location>
        <begin position="45"/>
        <end position="156"/>
    </location>
</feature>
<sequence>MRRNLRLLAMLPVAAAGAFLLWGEVISARASTRGLPEGRSGARRTVLVLGFGNRTDRANAVNRYRVRAALRTLRGTADVLIVSGGSVRGPVPEGQVLAAYARHRGFTGTLLIETESRSTAENIRNTIPLLEGAEEIAIVSNSLHAEKARGLLRRERADLAARLIRADEYRFGEVPVIKALAAAIALVERRRSRADGTVLDPR</sequence>
<dbReference type="EMBL" id="JAVFCB010000001">
    <property type="protein sequence ID" value="MDQ4212740.1"/>
    <property type="molecule type" value="Genomic_DNA"/>
</dbReference>
<evidence type="ECO:0000313" key="3">
    <source>
        <dbReference type="Proteomes" id="UP001230289"/>
    </source>
</evidence>
<dbReference type="InterPro" id="IPR014729">
    <property type="entry name" value="Rossmann-like_a/b/a_fold"/>
</dbReference>
<dbReference type="PANTHER" id="PTHR30336:SF20">
    <property type="entry name" value="DUF218 DOMAIN-CONTAINING PROTEIN"/>
    <property type="match status" value="1"/>
</dbReference>
<name>A0ABU0XCA5_9MICO</name>
<dbReference type="RefSeq" id="WP_308487669.1">
    <property type="nucleotide sequence ID" value="NZ_JAVFCB010000001.1"/>
</dbReference>
<gene>
    <name evidence="2" type="ORF">RBR11_02310</name>
</gene>
<dbReference type="CDD" id="cd06259">
    <property type="entry name" value="YdcF-like"/>
    <property type="match status" value="1"/>
</dbReference>
<reference evidence="2 3" key="1">
    <citation type="submission" date="2023-08" db="EMBL/GenBank/DDBJ databases">
        <title>Microbacterium sp. nov., isolated from a waste landfill.</title>
        <authorList>
            <person name="Wen W."/>
        </authorList>
    </citation>
    <scope>NUCLEOTIDE SEQUENCE [LARGE SCALE GENOMIC DNA]</scope>
    <source>
        <strain evidence="2 3">ASV81</strain>
    </source>
</reference>
<protein>
    <submittedName>
        <fullName evidence="2">YdcF family protein</fullName>
    </submittedName>
</protein>
<evidence type="ECO:0000259" key="1">
    <source>
        <dbReference type="Pfam" id="PF02698"/>
    </source>
</evidence>
<dbReference type="Gene3D" id="3.40.50.620">
    <property type="entry name" value="HUPs"/>
    <property type="match status" value="1"/>
</dbReference>
<accession>A0ABU0XCA5</accession>
<dbReference type="InterPro" id="IPR003848">
    <property type="entry name" value="DUF218"/>
</dbReference>
<dbReference type="InterPro" id="IPR051599">
    <property type="entry name" value="Cell_Envelope_Assoc"/>
</dbReference>
<organism evidence="2 3">
    <name type="scientific">Microbacterium capsulatum</name>
    <dbReference type="NCBI Taxonomy" id="3041921"/>
    <lineage>
        <taxon>Bacteria</taxon>
        <taxon>Bacillati</taxon>
        <taxon>Actinomycetota</taxon>
        <taxon>Actinomycetes</taxon>
        <taxon>Micrococcales</taxon>
        <taxon>Microbacteriaceae</taxon>
        <taxon>Microbacterium</taxon>
    </lineage>
</organism>
<comment type="caution">
    <text evidence="2">The sequence shown here is derived from an EMBL/GenBank/DDBJ whole genome shotgun (WGS) entry which is preliminary data.</text>
</comment>
<evidence type="ECO:0000313" key="2">
    <source>
        <dbReference type="EMBL" id="MDQ4212740.1"/>
    </source>
</evidence>
<proteinExistence type="predicted"/>